<sequence>MVTSIDLATALRLRRPRPARSSTRIARPANNTPPATRHVERRERRTEAQRPGCEHRACRGREIKGVHDMLNWDDPLAPLASQQTPPAPATEPAPQAESTQSPHPEANPLLGNRAAVQTEATPLPVAAPLDTKPVNPDDKRVVNGLTDVNQLAPFKYPWAWEYFLNANKNHWTPLDINMAQDVHDYHHKLTLEERHIYENVLSYLTTSDILAMRNIGLAVMEKMSAPELQIYQARQVYEEALHTWTYQHCIETIGLDQGEIYNRYRVVPEINGKIQIANRRLHSILRSDVDLSNRDELENFLMAYLFFAGIFEGVWFYNGFSPIFALQRRGLMKGTAEQLQYIMRDEVLHASFGIRVAKQIMLEENIAPDPQAIREMWDECEAAEDAYAGYILRDPILGYSKDDHMGQFRYVANRRARQIGLSEPYPGAEATLPWLDEQANLRKEKNFFETTVTEYQTGGALNWD</sequence>
<keyword evidence="7" id="KW-1185">Reference proteome</keyword>
<dbReference type="InterPro" id="IPR012348">
    <property type="entry name" value="RNR-like"/>
</dbReference>
<feature type="compositionally biased region" description="Basic and acidic residues" evidence="4">
    <location>
        <begin position="37"/>
        <end position="56"/>
    </location>
</feature>
<dbReference type="CDD" id="cd01049">
    <property type="entry name" value="RNRR2"/>
    <property type="match status" value="1"/>
</dbReference>
<dbReference type="PANTHER" id="PTHR23409:SF18">
    <property type="entry name" value="RIBONUCLEOSIDE-DIPHOSPHATE REDUCTASE SUBUNIT M2"/>
    <property type="match status" value="1"/>
</dbReference>
<dbReference type="InterPro" id="IPR033909">
    <property type="entry name" value="RNR_small"/>
</dbReference>
<dbReference type="GO" id="GO:0009263">
    <property type="term" value="P:deoxyribonucleotide biosynthetic process"/>
    <property type="evidence" value="ECO:0007669"/>
    <property type="project" value="InterPro"/>
</dbReference>
<dbReference type="AlphaFoldDB" id="G2DEG0"/>
<dbReference type="SUPFAM" id="SSF47240">
    <property type="entry name" value="Ferritin-like"/>
    <property type="match status" value="1"/>
</dbReference>
<name>G2DEG0_9GAMM</name>
<dbReference type="PATRIC" id="fig|1048808.3.peg.2003"/>
<evidence type="ECO:0000256" key="1">
    <source>
        <dbReference type="ARBA" id="ARBA00001962"/>
    </source>
</evidence>
<evidence type="ECO:0000256" key="4">
    <source>
        <dbReference type="SAM" id="MobiDB-lite"/>
    </source>
</evidence>
<proteinExistence type="inferred from homology"/>
<feature type="compositionally biased region" description="Low complexity" evidence="4">
    <location>
        <begin position="19"/>
        <end position="29"/>
    </location>
</feature>
<keyword evidence="5" id="KW-0812">Transmembrane</keyword>
<feature type="region of interest" description="Disordered" evidence="4">
    <location>
        <begin position="13"/>
        <end position="56"/>
    </location>
</feature>
<dbReference type="UniPathway" id="UPA00326"/>
<protein>
    <recommendedName>
        <fullName evidence="3">ribonucleoside-diphosphate reductase</fullName>
        <ecNumber evidence="3">1.17.4.1</ecNumber>
    </recommendedName>
</protein>
<evidence type="ECO:0000256" key="5">
    <source>
        <dbReference type="SAM" id="Phobius"/>
    </source>
</evidence>
<dbReference type="EC" id="1.17.4.1" evidence="3"/>
<comment type="caution">
    <text evidence="6">The sequence shown here is derived from an EMBL/GenBank/DDBJ whole genome shotgun (WGS) entry which is preliminary data.</text>
</comment>
<evidence type="ECO:0000313" key="6">
    <source>
        <dbReference type="EMBL" id="EGV51014.1"/>
    </source>
</evidence>
<dbReference type="InterPro" id="IPR009078">
    <property type="entry name" value="Ferritin-like_SF"/>
</dbReference>
<accession>G2DEG0</accession>
<gene>
    <name evidence="6" type="primary">nrdB</name>
    <name evidence="6" type="ORF">Rifp1Sym_bz00200</name>
</gene>
<dbReference type="Gene3D" id="1.10.620.20">
    <property type="entry name" value="Ribonucleotide Reductase, subunit A"/>
    <property type="match status" value="1"/>
</dbReference>
<comment type="similarity">
    <text evidence="2">Belongs to the ribonucleoside diphosphate reductase small chain family.</text>
</comment>
<reference evidence="6" key="1">
    <citation type="journal article" date="2011" name="ISME J.">
        <title>The endosymbionts of the deep-sea tubeworms Riftia pachyptila and Tevnia jerichonana share an identical physiology as revealed by proteogenomic analyses.</title>
        <authorList>
            <person name="Gardebrecht A."/>
            <person name="Markert S."/>
            <person name="Felbeck H."/>
            <person name="Thuermer A."/>
            <person name="Albrecht D."/>
            <person name="Wollherr A."/>
            <person name="Kabisch J."/>
            <person name="Lehmann R."/>
            <person name="Daniel R."/>
            <person name="Liesegang H."/>
            <person name="Hecker M."/>
            <person name="Sievert S.M."/>
            <person name="Schweder T."/>
        </authorList>
    </citation>
    <scope>NUCLEOTIDE SEQUENCE [LARGE SCALE GENOMIC DNA]</scope>
</reference>
<feature type="transmembrane region" description="Helical" evidence="5">
    <location>
        <begin position="301"/>
        <end position="326"/>
    </location>
</feature>
<dbReference type="EMBL" id="AFOC01000053">
    <property type="protein sequence ID" value="EGV51014.1"/>
    <property type="molecule type" value="Genomic_DNA"/>
</dbReference>
<evidence type="ECO:0000256" key="2">
    <source>
        <dbReference type="ARBA" id="ARBA00009303"/>
    </source>
</evidence>
<keyword evidence="5" id="KW-0472">Membrane</keyword>
<dbReference type="Pfam" id="PF00268">
    <property type="entry name" value="Ribonuc_red_sm"/>
    <property type="match status" value="1"/>
</dbReference>
<feature type="region of interest" description="Disordered" evidence="4">
    <location>
        <begin position="72"/>
        <end position="109"/>
    </location>
</feature>
<comment type="cofactor">
    <cofactor evidence="1">
        <name>Fe cation</name>
        <dbReference type="ChEBI" id="CHEBI:24875"/>
    </cofactor>
</comment>
<evidence type="ECO:0000313" key="7">
    <source>
        <dbReference type="Proteomes" id="UP000004491"/>
    </source>
</evidence>
<keyword evidence="5" id="KW-1133">Transmembrane helix</keyword>
<dbReference type="InterPro" id="IPR000358">
    <property type="entry name" value="RNR_small_fam"/>
</dbReference>
<organism evidence="6 7">
    <name type="scientific">endosymbiont of Riftia pachyptila</name>
    <name type="common">vent Ph05</name>
    <dbReference type="NCBI Taxonomy" id="1048808"/>
    <lineage>
        <taxon>Bacteria</taxon>
        <taxon>Pseudomonadati</taxon>
        <taxon>Pseudomonadota</taxon>
        <taxon>Gammaproteobacteria</taxon>
        <taxon>sulfur-oxidizing symbionts</taxon>
    </lineage>
</organism>
<dbReference type="GO" id="GO:0004748">
    <property type="term" value="F:ribonucleoside-diphosphate reductase activity, thioredoxin disulfide as acceptor"/>
    <property type="evidence" value="ECO:0007669"/>
    <property type="project" value="UniProtKB-EC"/>
</dbReference>
<dbReference type="Proteomes" id="UP000004491">
    <property type="component" value="Unassembled WGS sequence"/>
</dbReference>
<dbReference type="PANTHER" id="PTHR23409">
    <property type="entry name" value="RIBONUCLEOSIDE-DIPHOSPHATE REDUCTASE SMALL CHAIN"/>
    <property type="match status" value="1"/>
</dbReference>
<evidence type="ECO:0000256" key="3">
    <source>
        <dbReference type="ARBA" id="ARBA00012274"/>
    </source>
</evidence>
<keyword evidence="6" id="KW-0560">Oxidoreductase</keyword>
<dbReference type="NCBIfam" id="NF005550">
    <property type="entry name" value="PRK07209.1"/>
    <property type="match status" value="1"/>
</dbReference>
<feature type="compositionally biased region" description="Low complexity" evidence="4">
    <location>
        <begin position="75"/>
        <end position="84"/>
    </location>
</feature>